<dbReference type="STRING" id="498292.SAMN05660845_2113"/>
<feature type="chain" id="PRO_5011588912" evidence="1">
    <location>
        <begin position="19"/>
        <end position="824"/>
    </location>
</feature>
<accession>A0A1I0Z973</accession>
<dbReference type="Gene3D" id="2.60.40.1120">
    <property type="entry name" value="Carboxypeptidase-like, regulatory domain"/>
    <property type="match status" value="1"/>
</dbReference>
<dbReference type="Proteomes" id="UP000199604">
    <property type="component" value="Unassembled WGS sequence"/>
</dbReference>
<organism evidence="2 3">
    <name type="scientific">Flavobacterium swingsii</name>
    <dbReference type="NCBI Taxonomy" id="498292"/>
    <lineage>
        <taxon>Bacteria</taxon>
        <taxon>Pseudomonadati</taxon>
        <taxon>Bacteroidota</taxon>
        <taxon>Flavobacteriia</taxon>
        <taxon>Flavobacteriales</taxon>
        <taxon>Flavobacteriaceae</taxon>
        <taxon>Flavobacterium</taxon>
    </lineage>
</organism>
<name>A0A1I0Z973_9FLAO</name>
<evidence type="ECO:0000313" key="3">
    <source>
        <dbReference type="Proteomes" id="UP000199604"/>
    </source>
</evidence>
<dbReference type="InterPro" id="IPR043741">
    <property type="entry name" value="DUF5686"/>
</dbReference>
<dbReference type="Pfam" id="PF18939">
    <property type="entry name" value="DUF5686"/>
    <property type="match status" value="1"/>
</dbReference>
<keyword evidence="1" id="KW-0732">Signal</keyword>
<gene>
    <name evidence="2" type="ORF">SAMN05660845_2113</name>
</gene>
<dbReference type="EMBL" id="FOJT01000005">
    <property type="protein sequence ID" value="SFB22185.1"/>
    <property type="molecule type" value="Genomic_DNA"/>
</dbReference>
<evidence type="ECO:0000313" key="2">
    <source>
        <dbReference type="EMBL" id="SFB22185.1"/>
    </source>
</evidence>
<reference evidence="3" key="1">
    <citation type="submission" date="2016-10" db="EMBL/GenBank/DDBJ databases">
        <authorList>
            <person name="Varghese N."/>
            <person name="Submissions S."/>
        </authorList>
    </citation>
    <scope>NUCLEOTIDE SEQUENCE [LARGE SCALE GENOMIC DNA]</scope>
    <source>
        <strain evidence="3">DSM 21789</strain>
    </source>
</reference>
<dbReference type="SUPFAM" id="SSF49464">
    <property type="entry name" value="Carboxypeptidase regulatory domain-like"/>
    <property type="match status" value="1"/>
</dbReference>
<dbReference type="RefSeq" id="WP_091477017.1">
    <property type="nucleotide sequence ID" value="NZ_FOJT01000005.1"/>
</dbReference>
<dbReference type="Pfam" id="PF13715">
    <property type="entry name" value="CarbopepD_reg_2"/>
    <property type="match status" value="1"/>
</dbReference>
<feature type="signal peptide" evidence="1">
    <location>
        <begin position="1"/>
        <end position="18"/>
    </location>
</feature>
<keyword evidence="3" id="KW-1185">Reference proteome</keyword>
<dbReference type="AlphaFoldDB" id="A0A1I0Z973"/>
<dbReference type="InterPro" id="IPR008969">
    <property type="entry name" value="CarboxyPept-like_regulatory"/>
</dbReference>
<dbReference type="OrthoDB" id="983143at2"/>
<evidence type="ECO:0000256" key="1">
    <source>
        <dbReference type="SAM" id="SignalP"/>
    </source>
</evidence>
<proteinExistence type="predicted"/>
<sequence>MKKNILFVVLLFSFISNAQIKGLVTDDKNGSLPSVTIFIENSYNNTSTNEKGFYELNIKKTGKYVVVFQYLGFKTKKIPITIDAFPYELNVKMVEENFALKEVVINNQDNPANQIIRNAIAAKKINAEKTAKYNADFYSRGLMRIKDAPKKILGQEIGDFDGALDSTRTGILYLSETVSRLNFQKPDKMKETIIASKVSGKDNGFSFNNAAGVDFDFYENYLPFEVNVISPLSDNAFNYYKFKIEGSFYNEDKQQVNKIKVIARRDTEPVVEGYIYIVEDSWAIYAVDVDVKGYRMQTPALDNLILKQSFSYNKTDNIWTKNTQSIDFMAGMLGINVSGRFTYVYSNFEFEPKFDKKTFTREVLTFEKDSNKKEDSFWNTIRPIPLTVEESTDYVKKDSIQTLRKSKTYLDSIDKKENKFKLQQILSGYIYKNSYRNTTINYSGPLTSLRFNTVQGYTLSAGLSYTKRKTEDRTYMNFETKFNYGFAETKLRAIANFSKKFNNHNNALLAVSAGSEATQFNDKKPISDIVNTVSTLFFKDNYMKLFDKNFVKLSYSQEVVNGFSVYTNFDYSERKPLFNNTDYTAVKNDDLYTSNNPLLPSDNLTPAIAKHNLIKGKITGKINFGQEYWTRPDGKFNIPNDKYPALYVTYEKGFGGSQKVYNFDYLGAKITQDFALGNKGHLGLNVTAGKFFGADNISFVDYKHFAGNQTRIGQSDNYLNVFNLMPYYTNSTNNAFFETHSEYDDKGFIINKIPLLNKLKSNLILGYHNLSVPNRTPYHEFSAGLDNLGFGKFKIFRLDYVRSYQNGFQTDGVIFGLKFLNVLD</sequence>
<protein>
    <submittedName>
        <fullName evidence="2">CarboxypepD_reg-like domain-containing protein</fullName>
    </submittedName>
</protein>